<dbReference type="Proteomes" id="UP000689195">
    <property type="component" value="Unassembled WGS sequence"/>
</dbReference>
<keyword evidence="2" id="KW-1185">Reference proteome</keyword>
<accession>A0A8S1VBD2</accession>
<dbReference type="AlphaFoldDB" id="A0A8S1VBD2"/>
<protein>
    <submittedName>
        <fullName evidence="1">Uncharacterized protein</fullName>
    </submittedName>
</protein>
<name>A0A8S1VBD2_9CILI</name>
<dbReference type="EMBL" id="CAJJDO010000056">
    <property type="protein sequence ID" value="CAD8172196.1"/>
    <property type="molecule type" value="Genomic_DNA"/>
</dbReference>
<reference evidence="1" key="1">
    <citation type="submission" date="2021-01" db="EMBL/GenBank/DDBJ databases">
        <authorList>
            <consortium name="Genoscope - CEA"/>
            <person name="William W."/>
        </authorList>
    </citation>
    <scope>NUCLEOTIDE SEQUENCE</scope>
</reference>
<organism evidence="1 2">
    <name type="scientific">Paramecium pentaurelia</name>
    <dbReference type="NCBI Taxonomy" id="43138"/>
    <lineage>
        <taxon>Eukaryota</taxon>
        <taxon>Sar</taxon>
        <taxon>Alveolata</taxon>
        <taxon>Ciliophora</taxon>
        <taxon>Intramacronucleata</taxon>
        <taxon>Oligohymenophorea</taxon>
        <taxon>Peniculida</taxon>
        <taxon>Parameciidae</taxon>
        <taxon>Paramecium</taxon>
    </lineage>
</organism>
<sequence length="57" mass="6782">MLQLIELLTIFFGGIDSFQTIFKQFWRFQIIKIVSFFLAQNNFSNKSNGMKFLPFLI</sequence>
<proteinExistence type="predicted"/>
<gene>
    <name evidence="1" type="ORF">PPENT_87.1.T0560145</name>
</gene>
<evidence type="ECO:0000313" key="2">
    <source>
        <dbReference type="Proteomes" id="UP000689195"/>
    </source>
</evidence>
<comment type="caution">
    <text evidence="1">The sequence shown here is derived from an EMBL/GenBank/DDBJ whole genome shotgun (WGS) entry which is preliminary data.</text>
</comment>
<evidence type="ECO:0000313" key="1">
    <source>
        <dbReference type="EMBL" id="CAD8172196.1"/>
    </source>
</evidence>